<evidence type="ECO:0000313" key="11">
    <source>
        <dbReference type="Proteomes" id="UP000192907"/>
    </source>
</evidence>
<evidence type="ECO:0000256" key="3">
    <source>
        <dbReference type="ARBA" id="ARBA00022475"/>
    </source>
</evidence>
<reference evidence="11" key="1">
    <citation type="submission" date="2017-04" db="EMBL/GenBank/DDBJ databases">
        <authorList>
            <person name="Varghese N."/>
            <person name="Submissions S."/>
        </authorList>
    </citation>
    <scope>NUCLEOTIDE SEQUENCE [LARGE SCALE GENOMIC DNA]</scope>
    <source>
        <strain evidence="11">RKEM611</strain>
    </source>
</reference>
<comment type="subcellular location">
    <subcellularLocation>
        <location evidence="1">Cell inner membrane</location>
        <topology evidence="1">Multi-pass membrane protein</topology>
    </subcellularLocation>
</comment>
<evidence type="ECO:0000256" key="1">
    <source>
        <dbReference type="ARBA" id="ARBA00004429"/>
    </source>
</evidence>
<dbReference type="RefSeq" id="WP_132318100.1">
    <property type="nucleotide sequence ID" value="NZ_FWZT01000006.1"/>
</dbReference>
<keyword evidence="11" id="KW-1185">Reference proteome</keyword>
<keyword evidence="2" id="KW-0813">Transport</keyword>
<evidence type="ECO:0000256" key="6">
    <source>
        <dbReference type="ARBA" id="ARBA00022989"/>
    </source>
</evidence>
<dbReference type="Pfam" id="PF04143">
    <property type="entry name" value="Sulf_transp"/>
    <property type="match status" value="1"/>
</dbReference>
<evidence type="ECO:0000256" key="5">
    <source>
        <dbReference type="ARBA" id="ARBA00022692"/>
    </source>
</evidence>
<evidence type="ECO:0000256" key="7">
    <source>
        <dbReference type="ARBA" id="ARBA00023136"/>
    </source>
</evidence>
<gene>
    <name evidence="10" type="ORF">SAMN06296036_10624</name>
</gene>
<dbReference type="STRING" id="1513793.SAMN06296036_10624"/>
<keyword evidence="3" id="KW-1003">Cell membrane</keyword>
<dbReference type="AlphaFoldDB" id="A0A1Y6BSR0"/>
<organism evidence="10 11">
    <name type="scientific">Pseudobacteriovorax antillogorgiicola</name>
    <dbReference type="NCBI Taxonomy" id="1513793"/>
    <lineage>
        <taxon>Bacteria</taxon>
        <taxon>Pseudomonadati</taxon>
        <taxon>Bdellovibrionota</taxon>
        <taxon>Oligoflexia</taxon>
        <taxon>Oligoflexales</taxon>
        <taxon>Pseudobacteriovoracaceae</taxon>
        <taxon>Pseudobacteriovorax</taxon>
    </lineage>
</organism>
<dbReference type="EMBL" id="FWZT01000006">
    <property type="protein sequence ID" value="SMF16254.1"/>
    <property type="molecule type" value="Genomic_DNA"/>
</dbReference>
<keyword evidence="4" id="KW-0997">Cell inner membrane</keyword>
<proteinExistence type="inferred from homology"/>
<name>A0A1Y6BSR0_9BACT</name>
<keyword evidence="6 9" id="KW-1133">Transmembrane helix</keyword>
<evidence type="ECO:0000256" key="2">
    <source>
        <dbReference type="ARBA" id="ARBA00022448"/>
    </source>
</evidence>
<sequence length="136" mass="14029">MNEYLMALLGGGLIGLSASLFLLFKGRVFGVSGILAAWVAPQKHDFVWKSVVILGLIAGGVLVSFILPERMPNESSQIPTMAKVGLAGILVGFGTQLGSGCTSGHGVCGMSRFSIRSLIATLCFMGAGIVTVALAN</sequence>
<keyword evidence="5 9" id="KW-0812">Transmembrane</keyword>
<evidence type="ECO:0000256" key="8">
    <source>
        <dbReference type="ARBA" id="ARBA00035655"/>
    </source>
</evidence>
<comment type="similarity">
    <text evidence="8">Belongs to the TsuA/YedE (TC 9.B.102) family.</text>
</comment>
<dbReference type="PANTHER" id="PTHR30574:SF1">
    <property type="entry name" value="SULPHUR TRANSPORT DOMAIN-CONTAINING PROTEIN"/>
    <property type="match status" value="1"/>
</dbReference>
<evidence type="ECO:0000256" key="9">
    <source>
        <dbReference type="SAM" id="Phobius"/>
    </source>
</evidence>
<evidence type="ECO:0000313" key="10">
    <source>
        <dbReference type="EMBL" id="SMF16254.1"/>
    </source>
</evidence>
<feature type="transmembrane region" description="Helical" evidence="9">
    <location>
        <begin position="46"/>
        <end position="67"/>
    </location>
</feature>
<accession>A0A1Y6BSR0</accession>
<keyword evidence="7 9" id="KW-0472">Membrane</keyword>
<dbReference type="OrthoDB" id="5298410at2"/>
<feature type="transmembrane region" description="Helical" evidence="9">
    <location>
        <begin position="118"/>
        <end position="135"/>
    </location>
</feature>
<dbReference type="InterPro" id="IPR007272">
    <property type="entry name" value="Sulf_transp_TsuA/YedE"/>
</dbReference>
<dbReference type="PANTHER" id="PTHR30574">
    <property type="entry name" value="INNER MEMBRANE PROTEIN YEDE"/>
    <property type="match status" value="1"/>
</dbReference>
<protein>
    <submittedName>
        <fullName evidence="10">Uncharacterized protein</fullName>
    </submittedName>
</protein>
<dbReference type="GO" id="GO:0005886">
    <property type="term" value="C:plasma membrane"/>
    <property type="evidence" value="ECO:0007669"/>
    <property type="project" value="UniProtKB-SubCell"/>
</dbReference>
<dbReference type="Proteomes" id="UP000192907">
    <property type="component" value="Unassembled WGS sequence"/>
</dbReference>
<evidence type="ECO:0000256" key="4">
    <source>
        <dbReference type="ARBA" id="ARBA00022519"/>
    </source>
</evidence>